<accession>A0ABR6HSI7</accession>
<evidence type="ECO:0000259" key="6">
    <source>
        <dbReference type="PROSITE" id="PS50931"/>
    </source>
</evidence>
<dbReference type="EMBL" id="JACIBX010000016">
    <property type="protein sequence ID" value="MBB3713524.1"/>
    <property type="molecule type" value="Genomic_DNA"/>
</dbReference>
<dbReference type="Proteomes" id="UP000576152">
    <property type="component" value="Unassembled WGS sequence"/>
</dbReference>
<keyword evidence="2" id="KW-0805">Transcription regulation</keyword>
<evidence type="ECO:0000256" key="5">
    <source>
        <dbReference type="SAM" id="Coils"/>
    </source>
</evidence>
<dbReference type="SUPFAM" id="SSF53850">
    <property type="entry name" value="Periplasmic binding protein-like II"/>
    <property type="match status" value="1"/>
</dbReference>
<dbReference type="Pfam" id="PF03466">
    <property type="entry name" value="LysR_substrate"/>
    <property type="match status" value="1"/>
</dbReference>
<dbReference type="InterPro" id="IPR036390">
    <property type="entry name" value="WH_DNA-bd_sf"/>
</dbReference>
<keyword evidence="3 7" id="KW-0238">DNA-binding</keyword>
<comment type="caution">
    <text evidence="7">The sequence shown here is derived from an EMBL/GenBank/DDBJ whole genome shotgun (WGS) entry which is preliminary data.</text>
</comment>
<evidence type="ECO:0000256" key="4">
    <source>
        <dbReference type="ARBA" id="ARBA00023163"/>
    </source>
</evidence>
<evidence type="ECO:0000256" key="3">
    <source>
        <dbReference type="ARBA" id="ARBA00023125"/>
    </source>
</evidence>
<evidence type="ECO:0000313" key="8">
    <source>
        <dbReference type="Proteomes" id="UP000576152"/>
    </source>
</evidence>
<dbReference type="RefSeq" id="WP_246391395.1">
    <property type="nucleotide sequence ID" value="NZ_JACIBX010000016.1"/>
</dbReference>
<dbReference type="Gene3D" id="3.40.190.10">
    <property type="entry name" value="Periplasmic binding protein-like II"/>
    <property type="match status" value="2"/>
</dbReference>
<feature type="domain" description="HTH lysR-type" evidence="6">
    <location>
        <begin position="36"/>
        <end position="93"/>
    </location>
</feature>
<dbReference type="InterPro" id="IPR036388">
    <property type="entry name" value="WH-like_DNA-bd_sf"/>
</dbReference>
<organism evidence="7 8">
    <name type="scientific">Limimaricola variabilis</name>
    <dbReference type="NCBI Taxonomy" id="1492771"/>
    <lineage>
        <taxon>Bacteria</taxon>
        <taxon>Pseudomonadati</taxon>
        <taxon>Pseudomonadota</taxon>
        <taxon>Alphaproteobacteria</taxon>
        <taxon>Rhodobacterales</taxon>
        <taxon>Paracoccaceae</taxon>
        <taxon>Limimaricola</taxon>
    </lineage>
</organism>
<dbReference type="SUPFAM" id="SSF46785">
    <property type="entry name" value="Winged helix' DNA-binding domain"/>
    <property type="match status" value="1"/>
</dbReference>
<proteinExistence type="inferred from homology"/>
<evidence type="ECO:0000256" key="1">
    <source>
        <dbReference type="ARBA" id="ARBA00009437"/>
    </source>
</evidence>
<keyword evidence="4" id="KW-0804">Transcription</keyword>
<evidence type="ECO:0000313" key="7">
    <source>
        <dbReference type="EMBL" id="MBB3713524.1"/>
    </source>
</evidence>
<dbReference type="InterPro" id="IPR005119">
    <property type="entry name" value="LysR_subst-bd"/>
</dbReference>
<comment type="similarity">
    <text evidence="1">Belongs to the LysR transcriptional regulatory family.</text>
</comment>
<dbReference type="Pfam" id="PF00126">
    <property type="entry name" value="HTH_1"/>
    <property type="match status" value="1"/>
</dbReference>
<sequence>MAVLSKPTLRAAGSTSQRADDYILKCSSLEGVGIVMDISHLRCFVAVANELHFGRAAQSLGMLPASLGRQIRILEEQLDAKLFLRTTRSVTLTEAGAAILEDVRQMIEQAERLEEKIRHIRKTEAPVLRVGAIDSAAAGLMPQLLQYLREDHPDIEVQLIEQKTIHLLPKLLSGSLDIAFCRPPDTRDARINFRTLFFETAVVALPEGHPLAERDEIAVTDLADAPLIVPDRRSRPHSHDLTIKLFLDAGLTARVAQVAEEKHTIVNLVATGTGLAIVPRWTARIAVPGVRFVRLTIPEGATRSKLVLAAAWTRGTRDAQRDALLEVLDQHVSAIEANA</sequence>
<dbReference type="GO" id="GO:0003677">
    <property type="term" value="F:DNA binding"/>
    <property type="evidence" value="ECO:0007669"/>
    <property type="project" value="UniProtKB-KW"/>
</dbReference>
<keyword evidence="5" id="KW-0175">Coiled coil</keyword>
<evidence type="ECO:0000256" key="2">
    <source>
        <dbReference type="ARBA" id="ARBA00023015"/>
    </source>
</evidence>
<dbReference type="PANTHER" id="PTHR30346:SF0">
    <property type="entry name" value="HCA OPERON TRANSCRIPTIONAL ACTIVATOR HCAR"/>
    <property type="match status" value="1"/>
</dbReference>
<dbReference type="Gene3D" id="1.10.10.10">
    <property type="entry name" value="Winged helix-like DNA-binding domain superfamily/Winged helix DNA-binding domain"/>
    <property type="match status" value="1"/>
</dbReference>
<reference evidence="7 8" key="1">
    <citation type="submission" date="2020-08" db="EMBL/GenBank/DDBJ databases">
        <title>Genomic Encyclopedia of Type Strains, Phase III (KMG-III): the genomes of soil and plant-associated and newly described type strains.</title>
        <authorList>
            <person name="Whitman W."/>
        </authorList>
    </citation>
    <scope>NUCLEOTIDE SEQUENCE [LARGE SCALE GENOMIC DNA]</scope>
    <source>
        <strain evidence="7 8">CECT 8572</strain>
    </source>
</reference>
<feature type="coiled-coil region" evidence="5">
    <location>
        <begin position="96"/>
        <end position="123"/>
    </location>
</feature>
<protein>
    <submittedName>
        <fullName evidence="7">DNA-binding transcriptional LysR family regulator</fullName>
    </submittedName>
</protein>
<dbReference type="InterPro" id="IPR000847">
    <property type="entry name" value="LysR_HTH_N"/>
</dbReference>
<dbReference type="PROSITE" id="PS50931">
    <property type="entry name" value="HTH_LYSR"/>
    <property type="match status" value="1"/>
</dbReference>
<keyword evidence="8" id="KW-1185">Reference proteome</keyword>
<name>A0ABR6HSI7_9RHOB</name>
<dbReference type="CDD" id="cd08414">
    <property type="entry name" value="PBP2_LTTR_aromatics_like"/>
    <property type="match status" value="1"/>
</dbReference>
<gene>
    <name evidence="7" type="ORF">FHS00_003128</name>
</gene>
<dbReference type="PANTHER" id="PTHR30346">
    <property type="entry name" value="TRANSCRIPTIONAL DUAL REGULATOR HCAR-RELATED"/>
    <property type="match status" value="1"/>
</dbReference>